<dbReference type="EC" id="3.6.4.13" evidence="2"/>
<dbReference type="InterPro" id="IPR001650">
    <property type="entry name" value="Helicase_C-like"/>
</dbReference>
<dbReference type="PROSITE" id="PS00039">
    <property type="entry name" value="DEAD_ATP_HELICASE"/>
    <property type="match status" value="1"/>
</dbReference>
<dbReference type="InterPro" id="IPR011545">
    <property type="entry name" value="DEAD/DEAH_box_helicase_dom"/>
</dbReference>
<feature type="domain" description="Helicase C-terminal" evidence="20">
    <location>
        <begin position="234"/>
        <end position="395"/>
    </location>
</feature>
<dbReference type="Pfam" id="PF00270">
    <property type="entry name" value="DEAD"/>
    <property type="match status" value="1"/>
</dbReference>
<feature type="short sequence motif" description="Q motif" evidence="17">
    <location>
        <begin position="22"/>
        <end position="50"/>
    </location>
</feature>
<dbReference type="FunCoup" id="A0A1D2VSG9">
    <property type="interactions" value="1298"/>
</dbReference>
<dbReference type="CDD" id="cd18787">
    <property type="entry name" value="SF2_C_DEAD"/>
    <property type="match status" value="1"/>
</dbReference>
<dbReference type="GO" id="GO:0006364">
    <property type="term" value="P:rRNA processing"/>
    <property type="evidence" value="ECO:0007669"/>
    <property type="project" value="UniProtKB-ARBA"/>
</dbReference>
<dbReference type="FunFam" id="3.40.50.300:FF:000031">
    <property type="entry name" value="Eukaryotic initiation factor 4A-III"/>
    <property type="match status" value="1"/>
</dbReference>
<dbReference type="FunFam" id="3.40.50.300:FF:000089">
    <property type="entry name" value="Eukaryotic initiation factor 4A-II"/>
    <property type="match status" value="1"/>
</dbReference>
<evidence type="ECO:0000256" key="4">
    <source>
        <dbReference type="ARBA" id="ARBA00022540"/>
    </source>
</evidence>
<dbReference type="GO" id="GO:0003743">
    <property type="term" value="F:translation initiation factor activity"/>
    <property type="evidence" value="ECO:0007669"/>
    <property type="project" value="UniProtKB-KW"/>
</dbReference>
<dbReference type="InterPro" id="IPR000629">
    <property type="entry name" value="RNA-helicase_DEAD-box_CS"/>
</dbReference>
<keyword evidence="6 18" id="KW-0378">Hydrolase</keyword>
<evidence type="ECO:0000256" key="5">
    <source>
        <dbReference type="ARBA" id="ARBA00022741"/>
    </source>
</evidence>
<dbReference type="SUPFAM" id="SSF52540">
    <property type="entry name" value="P-loop containing nucleoside triphosphate hydrolases"/>
    <property type="match status" value="1"/>
</dbReference>
<evidence type="ECO:0000256" key="9">
    <source>
        <dbReference type="ARBA" id="ARBA00022884"/>
    </source>
</evidence>
<comment type="function">
    <text evidence="14">ATP-dependent RNA helicase which is a subunit of the eIF4F complex involved in cap recognition and is required for mRNA binding to ribosome. In the current model of translation initiation, eIF4A unwinds RNA secondary structures in the 5'-UTR of mRNAs which is necessary to allow efficient binding of the small ribosomal subunit, and subsequent scanning for the initiator codon.</text>
</comment>
<evidence type="ECO:0000259" key="19">
    <source>
        <dbReference type="PROSITE" id="PS51192"/>
    </source>
</evidence>
<keyword evidence="3" id="KW-0690">Ribosome biogenesis</keyword>
<keyword evidence="5 18" id="KW-0547">Nucleotide-binding</keyword>
<dbReference type="InterPro" id="IPR027417">
    <property type="entry name" value="P-loop_NTPase"/>
</dbReference>
<keyword evidence="8 18" id="KW-0067">ATP-binding</keyword>
<evidence type="ECO:0000256" key="13">
    <source>
        <dbReference type="ARBA" id="ARBA00024412"/>
    </source>
</evidence>
<gene>
    <name evidence="22" type="ORF">ASCRUDRAFT_29605</name>
</gene>
<evidence type="ECO:0000313" key="23">
    <source>
        <dbReference type="Proteomes" id="UP000095038"/>
    </source>
</evidence>
<dbReference type="PROSITE" id="PS51194">
    <property type="entry name" value="HELICASE_CTER"/>
    <property type="match status" value="1"/>
</dbReference>
<evidence type="ECO:0000256" key="6">
    <source>
        <dbReference type="ARBA" id="ARBA00022801"/>
    </source>
</evidence>
<evidence type="ECO:0000256" key="14">
    <source>
        <dbReference type="ARBA" id="ARBA00024769"/>
    </source>
</evidence>
<dbReference type="InterPro" id="IPR050079">
    <property type="entry name" value="DEAD_box_RNA_helicase"/>
</dbReference>
<dbReference type="InterPro" id="IPR014014">
    <property type="entry name" value="RNA_helicase_DEAD_Q_motif"/>
</dbReference>
<dbReference type="InParanoid" id="A0A1D2VSG9"/>
<dbReference type="GO" id="GO:0016787">
    <property type="term" value="F:hydrolase activity"/>
    <property type="evidence" value="ECO:0007669"/>
    <property type="project" value="UniProtKB-KW"/>
</dbReference>
<dbReference type="EMBL" id="KV454475">
    <property type="protein sequence ID" value="ODV64505.1"/>
    <property type="molecule type" value="Genomic_DNA"/>
</dbReference>
<keyword evidence="7 18" id="KW-0347">Helicase</keyword>
<dbReference type="InterPro" id="IPR014001">
    <property type="entry name" value="Helicase_ATP-bd"/>
</dbReference>
<dbReference type="Gene3D" id="3.40.50.300">
    <property type="entry name" value="P-loop containing nucleotide triphosphate hydrolases"/>
    <property type="match status" value="2"/>
</dbReference>
<dbReference type="Proteomes" id="UP000095038">
    <property type="component" value="Unassembled WGS sequence"/>
</dbReference>
<keyword evidence="23" id="KW-1185">Reference proteome</keyword>
<dbReference type="RefSeq" id="XP_020050812.1">
    <property type="nucleotide sequence ID" value="XM_020190129.1"/>
</dbReference>
<accession>A0A1D2VSG9</accession>
<evidence type="ECO:0000313" key="22">
    <source>
        <dbReference type="EMBL" id="ODV64505.1"/>
    </source>
</evidence>
<evidence type="ECO:0000256" key="16">
    <source>
        <dbReference type="ARBA" id="ARBA00047984"/>
    </source>
</evidence>
<keyword evidence="9" id="KW-0694">RNA-binding</keyword>
<dbReference type="PANTHER" id="PTHR47959:SF1">
    <property type="entry name" value="ATP-DEPENDENT RNA HELICASE DBPA"/>
    <property type="match status" value="1"/>
</dbReference>
<evidence type="ECO:0000259" key="20">
    <source>
        <dbReference type="PROSITE" id="PS51194"/>
    </source>
</evidence>
<organism evidence="22 23">
    <name type="scientific">Ascoidea rubescens DSM 1968</name>
    <dbReference type="NCBI Taxonomy" id="1344418"/>
    <lineage>
        <taxon>Eukaryota</taxon>
        <taxon>Fungi</taxon>
        <taxon>Dikarya</taxon>
        <taxon>Ascomycota</taxon>
        <taxon>Saccharomycotina</taxon>
        <taxon>Saccharomycetes</taxon>
        <taxon>Ascoideaceae</taxon>
        <taxon>Ascoidea</taxon>
    </lineage>
</organism>
<evidence type="ECO:0000256" key="15">
    <source>
        <dbReference type="ARBA" id="ARBA00032223"/>
    </source>
</evidence>
<dbReference type="STRING" id="1344418.A0A1D2VSG9"/>
<evidence type="ECO:0000256" key="7">
    <source>
        <dbReference type="ARBA" id="ARBA00022806"/>
    </source>
</evidence>
<evidence type="ECO:0000256" key="1">
    <source>
        <dbReference type="ARBA" id="ARBA00004123"/>
    </source>
</evidence>
<comment type="subcellular location">
    <subcellularLocation>
        <location evidence="1">Nucleus</location>
    </subcellularLocation>
</comment>
<evidence type="ECO:0000256" key="18">
    <source>
        <dbReference type="RuleBase" id="RU000492"/>
    </source>
</evidence>
<dbReference type="GO" id="GO:0003724">
    <property type="term" value="F:RNA helicase activity"/>
    <property type="evidence" value="ECO:0007669"/>
    <property type="project" value="UniProtKB-EC"/>
</dbReference>
<dbReference type="SMART" id="SM00487">
    <property type="entry name" value="DEXDc"/>
    <property type="match status" value="1"/>
</dbReference>
<dbReference type="PROSITE" id="PS51192">
    <property type="entry name" value="HELICASE_ATP_BIND_1"/>
    <property type="match status" value="1"/>
</dbReference>
<name>A0A1D2VSG9_9ASCO</name>
<feature type="domain" description="Helicase ATP-binding" evidence="19">
    <location>
        <begin position="53"/>
        <end position="223"/>
    </location>
</feature>
<protein>
    <recommendedName>
        <fullName evidence="13">ATP-dependent RNA helicase eIF4A</fullName>
        <ecNumber evidence="2">3.6.4.13</ecNumber>
    </recommendedName>
    <alternativeName>
        <fullName evidence="15">Eukaryotic initiation factor 4A</fullName>
    </alternativeName>
</protein>
<dbReference type="SMART" id="SM00490">
    <property type="entry name" value="HELICc"/>
    <property type="match status" value="1"/>
</dbReference>
<comment type="similarity">
    <text evidence="12">Belongs to the DEAD box helicase family. eIF4A subfamily.</text>
</comment>
<comment type="catalytic activity">
    <reaction evidence="16">
        <text>ATP + H2O = ADP + phosphate + H(+)</text>
        <dbReference type="Rhea" id="RHEA:13065"/>
        <dbReference type="ChEBI" id="CHEBI:15377"/>
        <dbReference type="ChEBI" id="CHEBI:15378"/>
        <dbReference type="ChEBI" id="CHEBI:30616"/>
        <dbReference type="ChEBI" id="CHEBI:43474"/>
        <dbReference type="ChEBI" id="CHEBI:456216"/>
        <dbReference type="EC" id="3.6.4.13"/>
    </reaction>
</comment>
<evidence type="ECO:0000256" key="8">
    <source>
        <dbReference type="ARBA" id="ARBA00022840"/>
    </source>
</evidence>
<keyword evidence="4" id="KW-0396">Initiation factor</keyword>
<feature type="domain" description="DEAD-box RNA helicase Q" evidence="21">
    <location>
        <begin position="22"/>
        <end position="50"/>
    </location>
</feature>
<evidence type="ECO:0000256" key="10">
    <source>
        <dbReference type="ARBA" id="ARBA00022917"/>
    </source>
</evidence>
<dbReference type="GO" id="GO:0003723">
    <property type="term" value="F:RNA binding"/>
    <property type="evidence" value="ECO:0007669"/>
    <property type="project" value="UniProtKB-KW"/>
</dbReference>
<keyword evidence="10" id="KW-0648">Protein biosynthesis</keyword>
<evidence type="ECO:0000256" key="17">
    <source>
        <dbReference type="PROSITE-ProRule" id="PRU00552"/>
    </source>
</evidence>
<evidence type="ECO:0000256" key="3">
    <source>
        <dbReference type="ARBA" id="ARBA00022517"/>
    </source>
</evidence>
<dbReference type="OrthoDB" id="10265785at2759"/>
<dbReference type="Pfam" id="PF00271">
    <property type="entry name" value="Helicase_C"/>
    <property type="match status" value="1"/>
</dbReference>
<dbReference type="PROSITE" id="PS51195">
    <property type="entry name" value="Q_MOTIF"/>
    <property type="match status" value="1"/>
</dbReference>
<evidence type="ECO:0000256" key="12">
    <source>
        <dbReference type="ARBA" id="ARBA00024352"/>
    </source>
</evidence>
<keyword evidence="11" id="KW-0539">Nucleus</keyword>
<reference evidence="23" key="1">
    <citation type="submission" date="2016-05" db="EMBL/GenBank/DDBJ databases">
        <title>Comparative genomics of biotechnologically important yeasts.</title>
        <authorList>
            <consortium name="DOE Joint Genome Institute"/>
            <person name="Riley R."/>
            <person name="Haridas S."/>
            <person name="Wolfe K.H."/>
            <person name="Lopes M.R."/>
            <person name="Hittinger C.T."/>
            <person name="Goker M."/>
            <person name="Salamov A."/>
            <person name="Wisecaver J."/>
            <person name="Long T.M."/>
            <person name="Aerts A.L."/>
            <person name="Barry K."/>
            <person name="Choi C."/>
            <person name="Clum A."/>
            <person name="Coughlan A.Y."/>
            <person name="Deshpande S."/>
            <person name="Douglass A.P."/>
            <person name="Hanson S.J."/>
            <person name="Klenk H.-P."/>
            <person name="Labutti K."/>
            <person name="Lapidus A."/>
            <person name="Lindquist E."/>
            <person name="Lipzen A."/>
            <person name="Meier-Kolthoff J.P."/>
            <person name="Ohm R.A."/>
            <person name="Otillar R.P."/>
            <person name="Pangilinan J."/>
            <person name="Peng Y."/>
            <person name="Rokas A."/>
            <person name="Rosa C.A."/>
            <person name="Scheuner C."/>
            <person name="Sibirny A.A."/>
            <person name="Slot J.C."/>
            <person name="Stielow J.B."/>
            <person name="Sun H."/>
            <person name="Kurtzman C.P."/>
            <person name="Blackwell M."/>
            <person name="Grigoriev I.V."/>
            <person name="Jeffries T.W."/>
        </authorList>
    </citation>
    <scope>NUCLEOTIDE SEQUENCE [LARGE SCALE GENOMIC DNA]</scope>
    <source>
        <strain evidence="23">DSM 1968</strain>
    </source>
</reference>
<dbReference type="PANTHER" id="PTHR47959">
    <property type="entry name" value="ATP-DEPENDENT RNA HELICASE RHLE-RELATED"/>
    <property type="match status" value="1"/>
</dbReference>
<dbReference type="GO" id="GO:0005524">
    <property type="term" value="F:ATP binding"/>
    <property type="evidence" value="ECO:0007669"/>
    <property type="project" value="UniProtKB-KW"/>
</dbReference>
<proteinExistence type="inferred from homology"/>
<sequence length="395" mass="44427">MADGISEIDTNLIQTNYDKQVSSFDDLNLKPTILRGIFGYGYETPSAIQQRAILPIIEGRDVLAQAQSGTGKTATFAISALQNINEKEKKTQALILAPTRELAIQIQKVVLAIGLHLDITVHASIGGTSVKDDIEAFRRGAQIVVGTPGRVYSMIQNGNFRTNDIKMFILDEADEMLSSGFKEQIYNIFRFLPTTTQVALLSATMPQDVLEVTTKFMRDPIRILVKKDELTLEGIKQFFVDVEREEYKFDILADIYDSISVTQAVIFCNTKRKVEELSNSLEQNKFTVSSIHSELTQQQRDTIMKEFRTGSSRILISTDLLARGIDVQQVSLVINYDLPKNKENYIHRIGRGGRFGRKGVAINFVTADDVPMLREIERFYSTQILELPGELEGLF</sequence>
<dbReference type="AlphaFoldDB" id="A0A1D2VSG9"/>
<dbReference type="GO" id="GO:0005829">
    <property type="term" value="C:cytosol"/>
    <property type="evidence" value="ECO:0007669"/>
    <property type="project" value="TreeGrafter"/>
</dbReference>
<evidence type="ECO:0000256" key="2">
    <source>
        <dbReference type="ARBA" id="ARBA00012552"/>
    </source>
</evidence>
<dbReference type="GeneID" id="30963765"/>
<evidence type="ECO:0000259" key="21">
    <source>
        <dbReference type="PROSITE" id="PS51195"/>
    </source>
</evidence>
<dbReference type="GO" id="GO:0005634">
    <property type="term" value="C:nucleus"/>
    <property type="evidence" value="ECO:0007669"/>
    <property type="project" value="UniProtKB-SubCell"/>
</dbReference>
<evidence type="ECO:0000256" key="11">
    <source>
        <dbReference type="ARBA" id="ARBA00023242"/>
    </source>
</evidence>